<keyword evidence="12" id="KW-0812">Transmembrane</keyword>
<evidence type="ECO:0000313" key="15">
    <source>
        <dbReference type="EMBL" id="KRX06645.1"/>
    </source>
</evidence>
<evidence type="ECO:0000256" key="12">
    <source>
        <dbReference type="SAM" id="Phobius"/>
    </source>
</evidence>
<dbReference type="OMA" id="FRFLMDV"/>
<dbReference type="GO" id="GO:0048731">
    <property type="term" value="P:system development"/>
    <property type="evidence" value="ECO:0007669"/>
    <property type="project" value="UniProtKB-ARBA"/>
</dbReference>
<evidence type="ECO:0000256" key="1">
    <source>
        <dbReference type="ARBA" id="ARBA00004120"/>
    </source>
</evidence>
<feature type="domain" description="TRAF3-interacting protein 1 N-terminal" evidence="13">
    <location>
        <begin position="5"/>
        <end position="115"/>
    </location>
</feature>
<dbReference type="GO" id="GO:0070507">
    <property type="term" value="P:regulation of microtubule cytoskeleton organization"/>
    <property type="evidence" value="ECO:0007669"/>
    <property type="project" value="TreeGrafter"/>
</dbReference>
<comment type="subcellular location">
    <subcellularLocation>
        <location evidence="2">Cytoplasm</location>
        <location evidence="2">Cytoskeleton</location>
        <location evidence="2">Cilium axoneme</location>
    </subcellularLocation>
    <subcellularLocation>
        <location evidence="1">Cytoplasm</location>
        <location evidence="1">Cytoskeleton</location>
        <location evidence="1">Cilium basal body</location>
    </subcellularLocation>
</comment>
<dbReference type="GO" id="GO:0042073">
    <property type="term" value="P:intraciliary transport"/>
    <property type="evidence" value="ECO:0007669"/>
    <property type="project" value="TreeGrafter"/>
</dbReference>
<dbReference type="PANTHER" id="PTHR31363">
    <property type="entry name" value="TRAF3-INTERACTING PROTEIN 1"/>
    <property type="match status" value="1"/>
</dbReference>
<evidence type="ECO:0000259" key="13">
    <source>
        <dbReference type="Pfam" id="PF10243"/>
    </source>
</evidence>
<dbReference type="PANTHER" id="PTHR31363:SF0">
    <property type="entry name" value="TRAF3-INTERACTING PROTEIN 1"/>
    <property type="match status" value="1"/>
</dbReference>
<dbReference type="GO" id="GO:0030992">
    <property type="term" value="C:intraciliary transport particle B"/>
    <property type="evidence" value="ECO:0007669"/>
    <property type="project" value="TreeGrafter"/>
</dbReference>
<feature type="coiled-coil region" evidence="10">
    <location>
        <begin position="322"/>
        <end position="388"/>
    </location>
</feature>
<feature type="region of interest" description="Disordered" evidence="11">
    <location>
        <begin position="129"/>
        <end position="299"/>
    </location>
</feature>
<proteinExistence type="inferred from homology"/>
<dbReference type="InterPro" id="IPR040468">
    <property type="entry name" value="TRAF3IP1_N"/>
</dbReference>
<dbReference type="OrthoDB" id="10258914at2759"/>
<dbReference type="Pfam" id="PF17749">
    <property type="entry name" value="MIP-T3_C"/>
    <property type="match status" value="1"/>
</dbReference>
<organism evidence="15 16">
    <name type="scientific">Pseudocohnilembus persalinus</name>
    <name type="common">Ciliate</name>
    <dbReference type="NCBI Taxonomy" id="266149"/>
    <lineage>
        <taxon>Eukaryota</taxon>
        <taxon>Sar</taxon>
        <taxon>Alveolata</taxon>
        <taxon>Ciliophora</taxon>
        <taxon>Intramacronucleata</taxon>
        <taxon>Oligohymenophorea</taxon>
        <taxon>Scuticociliatia</taxon>
        <taxon>Philasterida</taxon>
        <taxon>Pseudocohnilembidae</taxon>
        <taxon>Pseudocohnilembus</taxon>
    </lineage>
</organism>
<keyword evidence="4" id="KW-0970">Cilium biogenesis/degradation</keyword>
<dbReference type="GO" id="GO:0008017">
    <property type="term" value="F:microtubule binding"/>
    <property type="evidence" value="ECO:0007669"/>
    <property type="project" value="InterPro"/>
</dbReference>
<gene>
    <name evidence="15" type="ORF">PPERSA_13124</name>
</gene>
<dbReference type="InterPro" id="IPR042576">
    <property type="entry name" value="TRAF3IP1_N_sf"/>
</dbReference>
<evidence type="ECO:0000256" key="4">
    <source>
        <dbReference type="ARBA" id="ARBA00022794"/>
    </source>
</evidence>
<feature type="domain" description="TRAF3-interacting protein 1 C-terminal" evidence="14">
    <location>
        <begin position="234"/>
        <end position="396"/>
    </location>
</feature>
<evidence type="ECO:0000256" key="7">
    <source>
        <dbReference type="ARBA" id="ARBA00023273"/>
    </source>
</evidence>
<keyword evidence="12" id="KW-0472">Membrane</keyword>
<evidence type="ECO:0000256" key="10">
    <source>
        <dbReference type="SAM" id="Coils"/>
    </source>
</evidence>
<accession>A0A0V0QXN5</accession>
<dbReference type="InParanoid" id="A0A0V0QXN5"/>
<feature type="compositionally biased region" description="Low complexity" evidence="11">
    <location>
        <begin position="150"/>
        <end position="161"/>
    </location>
</feature>
<evidence type="ECO:0000256" key="5">
    <source>
        <dbReference type="ARBA" id="ARBA00023054"/>
    </source>
</evidence>
<dbReference type="Gene3D" id="1.10.418.50">
    <property type="entry name" value="Microtubule-binding protein MIP-T3"/>
    <property type="match status" value="1"/>
</dbReference>
<dbReference type="InterPro" id="IPR041476">
    <property type="entry name" value="TRAF3IP1_C"/>
</dbReference>
<keyword evidence="12" id="KW-1133">Transmembrane helix</keyword>
<sequence>MCDNWQTTAEMYGSLFQKPKMTEKLLNKPPFRFIFDIIQETTKATGFANGLYPGEEGNSAHYSDKEKKLIFLKKLIELTQYARQTKLDVKPTKIVAGMEPENTNILLQEFYKAAKENKNSDKLVNKVLEKNGQGSGGSEQPQQEEKQQQRQEPAQQQQNQKPLPPPDDENEQPVIKMKKPSKKPTRQEPEQQQQQQQEQPRNVIREGASGNFEENQNEEQVSQQQNIKTFDSKGQHGKFIQNALNEDDDVINQKQESSVPQSSGGGIKMGKKRIGQKSKKTHGGEGGSARKGSGGASQDDIESLIKQVQSICQNSNPLGKSLEFINDDIESMNNELQKWNRQYQASKDKMQKELRITEENLSPLQDKIHEIELQISDEKAKIQNMKTQIIKNQYIIFAIILFLFQSIYKCIN</sequence>
<evidence type="ECO:0000313" key="16">
    <source>
        <dbReference type="Proteomes" id="UP000054937"/>
    </source>
</evidence>
<dbReference type="GO" id="GO:0036064">
    <property type="term" value="C:ciliary basal body"/>
    <property type="evidence" value="ECO:0007669"/>
    <property type="project" value="TreeGrafter"/>
</dbReference>
<keyword evidence="16" id="KW-1185">Reference proteome</keyword>
<keyword evidence="5 10" id="KW-0175">Coiled coil</keyword>
<protein>
    <recommendedName>
        <fullName evidence="9">TRAF3-interacting protein 1</fullName>
    </recommendedName>
</protein>
<keyword evidence="3" id="KW-0963">Cytoplasm</keyword>
<dbReference type="Proteomes" id="UP000054937">
    <property type="component" value="Unassembled WGS sequence"/>
</dbReference>
<evidence type="ECO:0000256" key="8">
    <source>
        <dbReference type="ARBA" id="ARBA00043971"/>
    </source>
</evidence>
<evidence type="ECO:0000256" key="9">
    <source>
        <dbReference type="ARBA" id="ARBA00070492"/>
    </source>
</evidence>
<evidence type="ECO:0000259" key="14">
    <source>
        <dbReference type="Pfam" id="PF17749"/>
    </source>
</evidence>
<dbReference type="GO" id="GO:0005930">
    <property type="term" value="C:axoneme"/>
    <property type="evidence" value="ECO:0007669"/>
    <property type="project" value="UniProtKB-SubCell"/>
</dbReference>
<feature type="compositionally biased region" description="Low complexity" evidence="11">
    <location>
        <begin position="190"/>
        <end position="200"/>
    </location>
</feature>
<evidence type="ECO:0000256" key="6">
    <source>
        <dbReference type="ARBA" id="ARBA00023212"/>
    </source>
</evidence>
<dbReference type="GO" id="GO:0060271">
    <property type="term" value="P:cilium assembly"/>
    <property type="evidence" value="ECO:0007669"/>
    <property type="project" value="TreeGrafter"/>
</dbReference>
<reference evidence="15 16" key="1">
    <citation type="journal article" date="2015" name="Sci. Rep.">
        <title>Genome of the facultative scuticociliatosis pathogen Pseudocohnilembus persalinus provides insight into its virulence through horizontal gene transfer.</title>
        <authorList>
            <person name="Xiong J."/>
            <person name="Wang G."/>
            <person name="Cheng J."/>
            <person name="Tian M."/>
            <person name="Pan X."/>
            <person name="Warren A."/>
            <person name="Jiang C."/>
            <person name="Yuan D."/>
            <person name="Miao W."/>
        </authorList>
    </citation>
    <scope>NUCLEOTIDE SEQUENCE [LARGE SCALE GENOMIC DNA]</scope>
    <source>
        <strain evidence="15">36N120E</strain>
    </source>
</reference>
<feature type="transmembrane region" description="Helical" evidence="12">
    <location>
        <begin position="394"/>
        <end position="411"/>
    </location>
</feature>
<name>A0A0V0QXN5_PSEPJ</name>
<comment type="similarity">
    <text evidence="8">Belongs to the TRAF3IP1 family.</text>
</comment>
<dbReference type="EMBL" id="LDAU01000094">
    <property type="protein sequence ID" value="KRX06645.1"/>
    <property type="molecule type" value="Genomic_DNA"/>
</dbReference>
<dbReference type="InterPro" id="IPR018799">
    <property type="entry name" value="TRAF3IP1"/>
</dbReference>
<evidence type="ECO:0000256" key="3">
    <source>
        <dbReference type="ARBA" id="ARBA00022490"/>
    </source>
</evidence>
<comment type="caution">
    <text evidence="15">The sequence shown here is derived from an EMBL/GenBank/DDBJ whole genome shotgun (WGS) entry which is preliminary data.</text>
</comment>
<dbReference type="AlphaFoldDB" id="A0A0V0QXN5"/>
<keyword evidence="6" id="KW-0206">Cytoskeleton</keyword>
<evidence type="ECO:0000256" key="2">
    <source>
        <dbReference type="ARBA" id="ARBA00004430"/>
    </source>
</evidence>
<keyword evidence="7" id="KW-0966">Cell projection</keyword>
<dbReference type="Pfam" id="PF10243">
    <property type="entry name" value="MIP-T3"/>
    <property type="match status" value="1"/>
</dbReference>
<feature type="compositionally biased region" description="Gly residues" evidence="11">
    <location>
        <begin position="284"/>
        <end position="295"/>
    </location>
</feature>
<dbReference type="GO" id="GO:0048513">
    <property type="term" value="P:animal organ development"/>
    <property type="evidence" value="ECO:0007669"/>
    <property type="project" value="UniProtKB-ARBA"/>
</dbReference>
<evidence type="ECO:0000256" key="11">
    <source>
        <dbReference type="SAM" id="MobiDB-lite"/>
    </source>
</evidence>
<dbReference type="FunFam" id="1.10.418.50:FF:000001">
    <property type="entry name" value="TRAF3-interacting protein 1 isoform X1"/>
    <property type="match status" value="1"/>
</dbReference>
<feature type="compositionally biased region" description="Low complexity" evidence="11">
    <location>
        <begin position="211"/>
        <end position="226"/>
    </location>
</feature>
<feature type="compositionally biased region" description="Basic residues" evidence="11">
    <location>
        <begin position="269"/>
        <end position="281"/>
    </location>
</feature>